<dbReference type="InterPro" id="IPR005186">
    <property type="entry name" value="FlaG"/>
</dbReference>
<dbReference type="EMBL" id="UOFK01000040">
    <property type="protein sequence ID" value="VAW73699.1"/>
    <property type="molecule type" value="Genomic_DNA"/>
</dbReference>
<feature type="region of interest" description="Disordered" evidence="1">
    <location>
        <begin position="1"/>
        <end position="48"/>
    </location>
</feature>
<organism evidence="2">
    <name type="scientific">hydrothermal vent metagenome</name>
    <dbReference type="NCBI Taxonomy" id="652676"/>
    <lineage>
        <taxon>unclassified sequences</taxon>
        <taxon>metagenomes</taxon>
        <taxon>ecological metagenomes</taxon>
    </lineage>
</organism>
<dbReference type="Pfam" id="PF03646">
    <property type="entry name" value="FlaG"/>
    <property type="match status" value="1"/>
</dbReference>
<proteinExistence type="predicted"/>
<dbReference type="AlphaFoldDB" id="A0A3B0YHP4"/>
<evidence type="ECO:0000256" key="1">
    <source>
        <dbReference type="SAM" id="MobiDB-lite"/>
    </source>
</evidence>
<gene>
    <name evidence="2" type="ORF">MNBD_GAMMA13-324</name>
</gene>
<evidence type="ECO:0008006" key="3">
    <source>
        <dbReference type="Google" id="ProtNLM"/>
    </source>
</evidence>
<accession>A0A3B0YHP4</accession>
<dbReference type="PANTHER" id="PTHR37166:SF1">
    <property type="entry name" value="PROTEIN FLAG"/>
    <property type="match status" value="1"/>
</dbReference>
<evidence type="ECO:0000313" key="2">
    <source>
        <dbReference type="EMBL" id="VAW73699.1"/>
    </source>
</evidence>
<sequence length="153" mass="16512">MPTDITITTPIISSGRQDSESPVSTISNKRAATRTAEISSVQDEVSASDERQAITAADQNLPPGEVVADTDADTESLRKAVSDINDYVQNIQRDLQFQVDTDLGQTVVSVVDSSTQEIIRQIPSEEVLARARFLEAQATDADVPDGLLLQVKV</sequence>
<reference evidence="2" key="1">
    <citation type="submission" date="2018-06" db="EMBL/GenBank/DDBJ databases">
        <authorList>
            <person name="Zhirakovskaya E."/>
        </authorList>
    </citation>
    <scope>NUCLEOTIDE SEQUENCE</scope>
</reference>
<dbReference type="InterPro" id="IPR035924">
    <property type="entry name" value="FlaG-like_sf"/>
</dbReference>
<feature type="compositionally biased region" description="Polar residues" evidence="1">
    <location>
        <begin position="14"/>
        <end position="45"/>
    </location>
</feature>
<dbReference type="Gene3D" id="3.30.160.170">
    <property type="entry name" value="FlaG-like"/>
    <property type="match status" value="1"/>
</dbReference>
<protein>
    <recommendedName>
        <fullName evidence="3">Flagellar protein FlaG</fullName>
    </recommendedName>
</protein>
<dbReference type="PANTHER" id="PTHR37166">
    <property type="entry name" value="PROTEIN FLAG"/>
    <property type="match status" value="1"/>
</dbReference>
<name>A0A3B0YHP4_9ZZZZ</name>
<dbReference type="SUPFAM" id="SSF160214">
    <property type="entry name" value="FlaG-like"/>
    <property type="match status" value="1"/>
</dbReference>
<feature type="compositionally biased region" description="Low complexity" evidence="1">
    <location>
        <begin position="1"/>
        <end position="12"/>
    </location>
</feature>